<feature type="compositionally biased region" description="Basic and acidic residues" evidence="2">
    <location>
        <begin position="243"/>
        <end position="254"/>
    </location>
</feature>
<dbReference type="PANTHER" id="PTHR23082:SF0">
    <property type="entry name" value="GENERAL TRANSCRIPTION FACTOR 3C POLYPEPTIDE 3"/>
    <property type="match status" value="1"/>
</dbReference>
<dbReference type="Pfam" id="PF13181">
    <property type="entry name" value="TPR_8"/>
    <property type="match status" value="1"/>
</dbReference>
<gene>
    <name evidence="3" type="ORF">GQX73_g10607</name>
</gene>
<feature type="region of interest" description="Disordered" evidence="2">
    <location>
        <begin position="1"/>
        <end position="90"/>
    </location>
</feature>
<feature type="compositionally biased region" description="Basic residues" evidence="2">
    <location>
        <begin position="262"/>
        <end position="282"/>
    </location>
</feature>
<dbReference type="FunCoup" id="A0A7C8IGD0">
    <property type="interactions" value="1017"/>
</dbReference>
<organism evidence="3 4">
    <name type="scientific">Xylaria multiplex</name>
    <dbReference type="NCBI Taxonomy" id="323545"/>
    <lineage>
        <taxon>Eukaryota</taxon>
        <taxon>Fungi</taxon>
        <taxon>Dikarya</taxon>
        <taxon>Ascomycota</taxon>
        <taxon>Pezizomycotina</taxon>
        <taxon>Sordariomycetes</taxon>
        <taxon>Xylariomycetidae</taxon>
        <taxon>Xylariales</taxon>
        <taxon>Xylariaceae</taxon>
        <taxon>Xylaria</taxon>
    </lineage>
</organism>
<dbReference type="AlphaFoldDB" id="A0A7C8IGD0"/>
<dbReference type="PROSITE" id="PS50005">
    <property type="entry name" value="TPR"/>
    <property type="match status" value="2"/>
</dbReference>
<reference evidence="3 4" key="1">
    <citation type="submission" date="2019-12" db="EMBL/GenBank/DDBJ databases">
        <title>Draft genome sequence of the ascomycete Xylaria multiplex DSM 110363.</title>
        <authorList>
            <person name="Buettner E."/>
            <person name="Kellner H."/>
        </authorList>
    </citation>
    <scope>NUCLEOTIDE SEQUENCE [LARGE SCALE GENOMIC DNA]</scope>
    <source>
        <strain evidence="3 4">DSM 110363</strain>
    </source>
</reference>
<feature type="compositionally biased region" description="Basic and acidic residues" evidence="2">
    <location>
        <begin position="748"/>
        <end position="757"/>
    </location>
</feature>
<dbReference type="EMBL" id="WUBL01000247">
    <property type="protein sequence ID" value="KAF2962966.1"/>
    <property type="molecule type" value="Genomic_DNA"/>
</dbReference>
<feature type="compositionally biased region" description="Polar residues" evidence="2">
    <location>
        <begin position="22"/>
        <end position="50"/>
    </location>
</feature>
<dbReference type="GO" id="GO:0000127">
    <property type="term" value="C:transcription factor TFIIIC complex"/>
    <property type="evidence" value="ECO:0007669"/>
    <property type="project" value="TreeGrafter"/>
</dbReference>
<dbReference type="GO" id="GO:0006383">
    <property type="term" value="P:transcription by RNA polymerase III"/>
    <property type="evidence" value="ECO:0007669"/>
    <property type="project" value="InterPro"/>
</dbReference>
<feature type="repeat" description="TPR" evidence="1">
    <location>
        <begin position="1032"/>
        <end position="1065"/>
    </location>
</feature>
<keyword evidence="4" id="KW-1185">Reference proteome</keyword>
<feature type="repeat" description="TPR" evidence="1">
    <location>
        <begin position="641"/>
        <end position="674"/>
    </location>
</feature>
<dbReference type="InterPro" id="IPR011990">
    <property type="entry name" value="TPR-like_helical_dom_sf"/>
</dbReference>
<dbReference type="Proteomes" id="UP000481858">
    <property type="component" value="Unassembled WGS sequence"/>
</dbReference>
<dbReference type="InParanoid" id="A0A7C8IGD0"/>
<sequence>MSHPTSSAVDALQAHFKGGLQPPSSRPSQAQLDTDDGSMSQTRQLDQNPGHSHHARISRTSPPPSYPDPLILADDGYHGQLPPNQPIHVENDTTGRAAIAQNNLISILPKPISITKGQRVFSTAIWNDQVNFALKRKAEDDFIDPRLSRAPGSEYTGVPGMGMSPNYTSPASSGVPVAVHHSLPGQGFNTDHLSQGTDAVGIHRPIRALGLEVDSDIVDSATDALLERQLDLRDGSDEEGDLEDRREGPSRYHDEDDEQQRGRRGRGRGRGGRGRGARRGPRKAAEPTGDVKYRINMASNAYMDGRLDEAIEWVEDAIRINAETYRAWTLLASLLEEKGDPKGSFTARLFSCHLQPKHVEGWLHCAEIGIELRDELPQDAAHFLEQVSTCYSAALRADINNRPARHGRAAIAAERGQIRTAAKDYLYLLEHGEYDVHALRSYAEMTMILASAGKRNLYTPSSAIDWYYRAFTHFRSNGMDDRHPLEWQDINYFAGLLSYVEHTKDALYELKSLARWLLGRSDESFWDDWQDDDREWDIDSARRIGLENFQYGKYPESSYGSGLPLDMRTKLAVYRLKLGDVGEAQRHISHIDPNGPDGTEVLSNEPHLLAEIGCALYESELRTMALCFFEPLLNVPDVLDSAALLAAGRCYLDAGDKRQAEECFGAAIDADESNDEASIDARYELAKMYEAAREEQEAYILVNEALRLQQAHDEAEGENEEEDMVLLEKRDRKTNAPPRRLKPRTPRLNKDGHEIRRPRPRRKVFGRTEEVTLEEKRRAEELTAAWRTVHYVREPVNNINRIGPSDAFMRAAKELVDDFRSCKGFYSWEKYLTHLGIDGDKQVYVSRNRNLIEMKERLSHNLNPYGSNTERQLGERTAVSYRGVSFSEWLDLFLEYAVGLAHHGRFQESYQVCESARDAEVFAKSKEDMFLIHVTWAACALRARDEETCVAAARFLMRDRQFDSDPFRMFAALCRLCPSPASWYASGPVQKYMLRQIKLMDRALVSGGGEDSEEEETKVNGSRIYASKELDVTLLVLYGHILFVSNSFTYALNYFLRAYSIDPSNQMILLSVGQCYIHYALKRQSENRQYLLVQGFVFLHRYYNLKVSSTSAAERQEAHYNMARSYHAIGIPHLAAEFYQRVLRDIPDDSEPNVLGNNDLSQEAAYNLQQICWAGGDLGAVKSLSREEGENEGYVCIWIDEHMPQNLVVDIYLAMTFVTTTML</sequence>
<name>A0A7C8IGD0_9PEZI</name>
<dbReference type="Gene3D" id="1.25.40.10">
    <property type="entry name" value="Tetratricopeptide repeat domain"/>
    <property type="match status" value="3"/>
</dbReference>
<accession>A0A7C8IGD0</accession>
<evidence type="ECO:0000313" key="3">
    <source>
        <dbReference type="EMBL" id="KAF2962966.1"/>
    </source>
</evidence>
<evidence type="ECO:0000256" key="1">
    <source>
        <dbReference type="PROSITE-ProRule" id="PRU00339"/>
    </source>
</evidence>
<dbReference type="InterPro" id="IPR019734">
    <property type="entry name" value="TPR_rpt"/>
</dbReference>
<evidence type="ECO:0000313" key="4">
    <source>
        <dbReference type="Proteomes" id="UP000481858"/>
    </source>
</evidence>
<proteinExistence type="predicted"/>
<dbReference type="SMART" id="SM00028">
    <property type="entry name" value="TPR"/>
    <property type="match status" value="5"/>
</dbReference>
<dbReference type="OrthoDB" id="9991317at2759"/>
<feature type="region of interest" description="Disordered" evidence="2">
    <location>
        <begin position="730"/>
        <end position="757"/>
    </location>
</feature>
<feature type="region of interest" description="Disordered" evidence="2">
    <location>
        <begin position="229"/>
        <end position="290"/>
    </location>
</feature>
<dbReference type="SUPFAM" id="SSF48452">
    <property type="entry name" value="TPR-like"/>
    <property type="match status" value="2"/>
</dbReference>
<protein>
    <submittedName>
        <fullName evidence="3">Uncharacterized protein</fullName>
    </submittedName>
</protein>
<dbReference type="PANTHER" id="PTHR23082">
    <property type="entry name" value="TRANSCRIPTION INITIATION FACTOR IIIC TFIIIC , POLYPEPTIDE 3-RELATED"/>
    <property type="match status" value="1"/>
</dbReference>
<keyword evidence="1" id="KW-0802">TPR repeat</keyword>
<dbReference type="InterPro" id="IPR039340">
    <property type="entry name" value="Tfc4/TFIIIC-102/Sfc4"/>
</dbReference>
<comment type="caution">
    <text evidence="3">The sequence shown here is derived from an EMBL/GenBank/DDBJ whole genome shotgun (WGS) entry which is preliminary data.</text>
</comment>
<evidence type="ECO:0000256" key="2">
    <source>
        <dbReference type="SAM" id="MobiDB-lite"/>
    </source>
</evidence>